<dbReference type="Pfam" id="PF01477">
    <property type="entry name" value="PLAT"/>
    <property type="match status" value="1"/>
</dbReference>
<dbReference type="SUPFAM" id="SSF49723">
    <property type="entry name" value="Lipase/lipooxygenase domain (PLAT/LH2 domain)"/>
    <property type="match status" value="1"/>
</dbReference>
<evidence type="ECO:0000313" key="2">
    <source>
        <dbReference type="EMBL" id="GAA2236123.1"/>
    </source>
</evidence>
<dbReference type="Proteomes" id="UP001501474">
    <property type="component" value="Unassembled WGS sequence"/>
</dbReference>
<dbReference type="PANTHER" id="PTHR45901">
    <property type="entry name" value="PROTEIN CBG12474"/>
    <property type="match status" value="1"/>
</dbReference>
<gene>
    <name evidence="2" type="ORF">GCM10010104_33660</name>
</gene>
<name>A0ABP5QHI4_9ACTN</name>
<dbReference type="PANTHER" id="PTHR45901:SF3">
    <property type="entry name" value="LIPOXYGENASE HOMOLOGY DOMAIN-CONTAINING PROTEIN 1"/>
    <property type="match status" value="1"/>
</dbReference>
<sequence>MAIYRINVHTGNLSPLAGAGTDANVYITLYGDKGGSDELNLDNAGNNFEQGAVDTFALHLADLGDLQRVRVRHDNKFPFPGWYLDRIFIRNEDTNQEWTFPCNRWLAQDEDDGEIERVLDRA</sequence>
<dbReference type="CDD" id="cd01756">
    <property type="entry name" value="PLAT_repeat"/>
    <property type="match status" value="1"/>
</dbReference>
<reference evidence="3" key="1">
    <citation type="journal article" date="2019" name="Int. J. Syst. Evol. Microbiol.">
        <title>The Global Catalogue of Microorganisms (GCM) 10K type strain sequencing project: providing services to taxonomists for standard genome sequencing and annotation.</title>
        <authorList>
            <consortium name="The Broad Institute Genomics Platform"/>
            <consortium name="The Broad Institute Genome Sequencing Center for Infectious Disease"/>
            <person name="Wu L."/>
            <person name="Ma J."/>
        </authorList>
    </citation>
    <scope>NUCLEOTIDE SEQUENCE [LARGE SCALE GENOMIC DNA]</scope>
    <source>
        <strain evidence="3">JCM 3053</strain>
    </source>
</reference>
<dbReference type="EMBL" id="BAAART010000070">
    <property type="protein sequence ID" value="GAA2236123.1"/>
    <property type="molecule type" value="Genomic_DNA"/>
</dbReference>
<dbReference type="InterPro" id="IPR052970">
    <property type="entry name" value="Inner_ear_hair_cell_LOXHD"/>
</dbReference>
<dbReference type="Gene3D" id="2.40.180.10">
    <property type="entry name" value="Catalase core domain"/>
    <property type="match status" value="1"/>
</dbReference>
<evidence type="ECO:0000313" key="3">
    <source>
        <dbReference type="Proteomes" id="UP001501474"/>
    </source>
</evidence>
<protein>
    <recommendedName>
        <fullName evidence="1">PLAT domain-containing protein</fullName>
    </recommendedName>
</protein>
<dbReference type="RefSeq" id="WP_234846636.1">
    <property type="nucleotide sequence ID" value="NZ_BAAART010000070.1"/>
</dbReference>
<comment type="caution">
    <text evidence="2">The sequence shown here is derived from an EMBL/GenBank/DDBJ whole genome shotgun (WGS) entry which is preliminary data.</text>
</comment>
<dbReference type="PROSITE" id="PS50095">
    <property type="entry name" value="PLAT"/>
    <property type="match status" value="1"/>
</dbReference>
<dbReference type="SMART" id="SM00308">
    <property type="entry name" value="LH2"/>
    <property type="match status" value="1"/>
</dbReference>
<feature type="domain" description="PLAT" evidence="1">
    <location>
        <begin position="2"/>
        <end position="120"/>
    </location>
</feature>
<evidence type="ECO:0000259" key="1">
    <source>
        <dbReference type="PROSITE" id="PS50095"/>
    </source>
</evidence>
<keyword evidence="3" id="KW-1185">Reference proteome</keyword>
<dbReference type="InterPro" id="IPR036392">
    <property type="entry name" value="PLAT/LH2_dom_sf"/>
</dbReference>
<dbReference type="InterPro" id="IPR001024">
    <property type="entry name" value="PLAT/LH2_dom"/>
</dbReference>
<organism evidence="2 3">
    <name type="scientific">Streptomyces indiaensis</name>
    <dbReference type="NCBI Taxonomy" id="284033"/>
    <lineage>
        <taxon>Bacteria</taxon>
        <taxon>Bacillati</taxon>
        <taxon>Actinomycetota</taxon>
        <taxon>Actinomycetes</taxon>
        <taxon>Kitasatosporales</taxon>
        <taxon>Streptomycetaceae</taxon>
        <taxon>Streptomyces</taxon>
    </lineage>
</organism>
<proteinExistence type="predicted"/>
<accession>A0ABP5QHI4</accession>